<feature type="compositionally biased region" description="Basic residues" evidence="1">
    <location>
        <begin position="48"/>
        <end position="68"/>
    </location>
</feature>
<evidence type="ECO:0000256" key="1">
    <source>
        <dbReference type="SAM" id="MobiDB-lite"/>
    </source>
</evidence>
<name>E6PYJ6_9ZZZZ</name>
<dbReference type="EMBL" id="CABN01000083">
    <property type="protein sequence ID" value="CBI00005.1"/>
    <property type="molecule type" value="Genomic_DNA"/>
</dbReference>
<sequence length="68" mass="7715">MTSNTRDSVTKGTSTMPSPEQVTLNVALKVTPPHDNPYRNNPVPAVPLRHRSRLRPARHLRRNNHIRG</sequence>
<evidence type="ECO:0000313" key="2">
    <source>
        <dbReference type="EMBL" id="CBI00005.1"/>
    </source>
</evidence>
<proteinExistence type="predicted"/>
<accession>E6PYJ6</accession>
<protein>
    <submittedName>
        <fullName evidence="2">Uncharacterized protein</fullName>
    </submittedName>
</protein>
<organism evidence="2">
    <name type="scientific">mine drainage metagenome</name>
    <dbReference type="NCBI Taxonomy" id="410659"/>
    <lineage>
        <taxon>unclassified sequences</taxon>
        <taxon>metagenomes</taxon>
        <taxon>ecological metagenomes</taxon>
    </lineage>
</organism>
<reference evidence="2" key="1">
    <citation type="submission" date="2009-10" db="EMBL/GenBank/DDBJ databases">
        <title>Diversity of trophic interactions inside an arsenic-rich microbial ecosystem.</title>
        <authorList>
            <person name="Bertin P.N."/>
            <person name="Heinrich-Salmeron A."/>
            <person name="Pelletier E."/>
            <person name="Goulhen-Chollet F."/>
            <person name="Arsene-Ploetze F."/>
            <person name="Gallien S."/>
            <person name="Calteau A."/>
            <person name="Vallenet D."/>
            <person name="Casiot C."/>
            <person name="Chane-Woon-Ming B."/>
            <person name="Giloteaux L."/>
            <person name="Barakat M."/>
            <person name="Bonnefoy V."/>
            <person name="Bruneel O."/>
            <person name="Chandler M."/>
            <person name="Cleiss J."/>
            <person name="Duran R."/>
            <person name="Elbaz-Poulichet F."/>
            <person name="Fonknechten N."/>
            <person name="Lauga B."/>
            <person name="Mornico D."/>
            <person name="Ortet P."/>
            <person name="Schaeffer C."/>
            <person name="Siguier P."/>
            <person name="Alexander Thil Smith A."/>
            <person name="Van Dorsselaer A."/>
            <person name="Weissenbach J."/>
            <person name="Medigue C."/>
            <person name="Le Paslier D."/>
        </authorList>
    </citation>
    <scope>NUCLEOTIDE SEQUENCE</scope>
</reference>
<gene>
    <name evidence="2" type="ORF">CARN3_0984</name>
</gene>
<dbReference type="AlphaFoldDB" id="E6PYJ6"/>
<feature type="compositionally biased region" description="Polar residues" evidence="1">
    <location>
        <begin position="1"/>
        <end position="24"/>
    </location>
</feature>
<feature type="region of interest" description="Disordered" evidence="1">
    <location>
        <begin position="1"/>
        <end position="68"/>
    </location>
</feature>
<comment type="caution">
    <text evidence="2">The sequence shown here is derived from an EMBL/GenBank/DDBJ whole genome shotgun (WGS) entry which is preliminary data.</text>
</comment>